<dbReference type="EMBL" id="MH908872">
    <property type="protein sequence ID" value="AYM52385.1"/>
    <property type="molecule type" value="Genomic_DNA"/>
</dbReference>
<dbReference type="AlphaFoldDB" id="A0A3Q8I1S0"/>
<name>A0A3Q8I1S0_9BACT</name>
<accession>A0A3Q8I1S0</accession>
<proteinExistence type="predicted"/>
<evidence type="ECO:0000313" key="2">
    <source>
        <dbReference type="EMBL" id="AYM52385.1"/>
    </source>
</evidence>
<evidence type="ECO:0000256" key="1">
    <source>
        <dbReference type="SAM" id="MobiDB-lite"/>
    </source>
</evidence>
<feature type="compositionally biased region" description="Basic and acidic residues" evidence="1">
    <location>
        <begin position="1"/>
        <end position="16"/>
    </location>
</feature>
<organism evidence="2">
    <name type="scientific">Hyalangium minutum</name>
    <dbReference type="NCBI Taxonomy" id="394096"/>
    <lineage>
        <taxon>Bacteria</taxon>
        <taxon>Pseudomonadati</taxon>
        <taxon>Myxococcota</taxon>
        <taxon>Myxococcia</taxon>
        <taxon>Myxococcales</taxon>
        <taxon>Cystobacterineae</taxon>
        <taxon>Archangiaceae</taxon>
        <taxon>Hyalangium</taxon>
    </lineage>
</organism>
<feature type="region of interest" description="Disordered" evidence="1">
    <location>
        <begin position="1"/>
        <end position="25"/>
    </location>
</feature>
<reference evidence="2" key="1">
    <citation type="journal article" date="2018" name="J. Ind. Microbiol. Biotechnol.">
        <title>Genome mining reveals uncommon alkylpyrones as type III PKS products from myxobacteria.</title>
        <authorList>
            <person name="Hug J.J."/>
            <person name="Panter F."/>
            <person name="Krug D."/>
            <person name="Muller R."/>
        </authorList>
    </citation>
    <scope>NUCLEOTIDE SEQUENCE</scope>
    <source>
        <strain evidence="2">MCy2730</strain>
    </source>
</reference>
<protein>
    <submittedName>
        <fullName evidence="2">Uncharacterized protein</fullName>
    </submittedName>
</protein>
<sequence length="46" mass="4839">MNEKTAQESQKTESPKAETTPAKKAVIVKTRIKAGPGGGPVYPQAN</sequence>